<gene>
    <name evidence="3" type="ORF">H257_01570</name>
</gene>
<dbReference type="PROSITE" id="PS50848">
    <property type="entry name" value="START"/>
    <property type="match status" value="1"/>
</dbReference>
<dbReference type="VEuPathDB" id="FungiDB:H257_01570"/>
<feature type="region of interest" description="Disordered" evidence="1">
    <location>
        <begin position="596"/>
        <end position="648"/>
    </location>
</feature>
<proteinExistence type="predicted"/>
<dbReference type="InterPro" id="IPR023393">
    <property type="entry name" value="START-like_dom_sf"/>
</dbReference>
<accession>W4HAY5</accession>
<dbReference type="SUPFAM" id="SSF55961">
    <property type="entry name" value="Bet v1-like"/>
    <property type="match status" value="1"/>
</dbReference>
<dbReference type="AlphaFoldDB" id="W4HAY5"/>
<evidence type="ECO:0000256" key="1">
    <source>
        <dbReference type="SAM" id="MobiDB-lite"/>
    </source>
</evidence>
<feature type="region of interest" description="Disordered" evidence="1">
    <location>
        <begin position="458"/>
        <end position="477"/>
    </location>
</feature>
<dbReference type="GO" id="GO:0008289">
    <property type="term" value="F:lipid binding"/>
    <property type="evidence" value="ECO:0007669"/>
    <property type="project" value="InterPro"/>
</dbReference>
<evidence type="ECO:0000259" key="2">
    <source>
        <dbReference type="PROSITE" id="PS50848"/>
    </source>
</evidence>
<dbReference type="Gene3D" id="3.30.530.20">
    <property type="match status" value="1"/>
</dbReference>
<feature type="region of interest" description="Disordered" evidence="1">
    <location>
        <begin position="338"/>
        <end position="396"/>
    </location>
</feature>
<feature type="compositionally biased region" description="Low complexity" evidence="1">
    <location>
        <begin position="375"/>
        <end position="392"/>
    </location>
</feature>
<organism evidence="3">
    <name type="scientific">Aphanomyces astaci</name>
    <name type="common">Crayfish plague agent</name>
    <dbReference type="NCBI Taxonomy" id="112090"/>
    <lineage>
        <taxon>Eukaryota</taxon>
        <taxon>Sar</taxon>
        <taxon>Stramenopiles</taxon>
        <taxon>Oomycota</taxon>
        <taxon>Saprolegniomycetes</taxon>
        <taxon>Saprolegniales</taxon>
        <taxon>Verrucalvaceae</taxon>
        <taxon>Aphanomyces</taxon>
    </lineage>
</organism>
<feature type="compositionally biased region" description="Basic and acidic residues" evidence="1">
    <location>
        <begin position="468"/>
        <end position="477"/>
    </location>
</feature>
<dbReference type="RefSeq" id="XP_009823141.1">
    <property type="nucleotide sequence ID" value="XM_009824839.1"/>
</dbReference>
<feature type="domain" description="START" evidence="2">
    <location>
        <begin position="137"/>
        <end position="228"/>
    </location>
</feature>
<name>W4HAY5_APHAT</name>
<dbReference type="InterPro" id="IPR002913">
    <property type="entry name" value="START_lipid-bd_dom"/>
</dbReference>
<sequence>MPRLPSISSSFPSSTERVQLQGIAEQSRLFLKRMAYSLATAKPTWDVMEADNNMELFHIKDKNSGTDDNVISVCGVAGVYGTLSEVADALFIPQTLPDMTRRGPKTFVDDILGSQTLLRVDGRTSVKWMAVQCADGMTHRDFVVLHSCERFQDVETRGVVISLHSLDFPGAPPSFETSIHSAYRFVRGGIYRSGFVLLENSSTPGIIDVMSVFKVDFKGTDVRSKLPRSATLAAWLHWMGELNKYLLCAKLRRVGAPRLRRQTAPVSTRARRQCESCDAPFKFHFRPRKHDRRQCMMCSAVLCNACTVDFSESAGTPTTVFCIPCLVKWNPDGPSIKFIQPPSTTIGSSPASSSSSSSSVQLRSQMHHRFPGPTTPASTTSHNHSSSNPWSSVDTNIPILGDEGDLNLYTLPPHPPAVSDTALHRLDHLVQLESPSQQPSATDDDSFWDDDTLPRHTAVFVSRPNVPNDRDASKGGDDRMEQLRRHLHVAVADVVRESSRGHTAAAKQALERRNQLKRQMKHLHDCSLGGARPRGSNERSTLREDLRASQVELAALRSKHPGDGVPAFSTSSIAKLNPHDIAALQAKLDGLLSTSTSTVSDESLDDNNKRGSYGQTSPAQDKWRRHGHSNHHRMEDPTLSKSKHSCMNDNDVADMPVDRLRLSDIQIFTASNKRVDMKDLNQLDDIHSFSL</sequence>
<dbReference type="InterPro" id="IPR011011">
    <property type="entry name" value="Znf_FYVE_PHD"/>
</dbReference>
<dbReference type="OrthoDB" id="74828at2759"/>
<protein>
    <recommendedName>
        <fullName evidence="2">START domain-containing protein</fullName>
    </recommendedName>
</protein>
<evidence type="ECO:0000313" key="3">
    <source>
        <dbReference type="EMBL" id="ETV88278.1"/>
    </source>
</evidence>
<reference evidence="3" key="1">
    <citation type="submission" date="2013-12" db="EMBL/GenBank/DDBJ databases">
        <title>The Genome Sequence of Aphanomyces astaci APO3.</title>
        <authorList>
            <consortium name="The Broad Institute Genomics Platform"/>
            <person name="Russ C."/>
            <person name="Tyler B."/>
            <person name="van West P."/>
            <person name="Dieguez-Uribeondo J."/>
            <person name="Young S.K."/>
            <person name="Zeng Q."/>
            <person name="Gargeya S."/>
            <person name="Fitzgerald M."/>
            <person name="Abouelleil A."/>
            <person name="Alvarado L."/>
            <person name="Chapman S.B."/>
            <person name="Gainer-Dewar J."/>
            <person name="Goldberg J."/>
            <person name="Griggs A."/>
            <person name="Gujja S."/>
            <person name="Hansen M."/>
            <person name="Howarth C."/>
            <person name="Imamovic A."/>
            <person name="Ireland A."/>
            <person name="Larimer J."/>
            <person name="McCowan C."/>
            <person name="Murphy C."/>
            <person name="Pearson M."/>
            <person name="Poon T.W."/>
            <person name="Priest M."/>
            <person name="Roberts A."/>
            <person name="Saif S."/>
            <person name="Shea T."/>
            <person name="Sykes S."/>
            <person name="Wortman J."/>
            <person name="Nusbaum C."/>
            <person name="Birren B."/>
        </authorList>
    </citation>
    <scope>NUCLEOTIDE SEQUENCE [LARGE SCALE GENOMIC DNA]</scope>
    <source>
        <strain evidence="3">APO3</strain>
    </source>
</reference>
<feature type="compositionally biased region" description="Low complexity" evidence="1">
    <location>
        <begin position="348"/>
        <end position="359"/>
    </location>
</feature>
<dbReference type="GeneID" id="20803566"/>
<dbReference type="EMBL" id="KI913115">
    <property type="protein sequence ID" value="ETV88278.1"/>
    <property type="molecule type" value="Genomic_DNA"/>
</dbReference>
<dbReference type="SUPFAM" id="SSF57903">
    <property type="entry name" value="FYVE/PHD zinc finger"/>
    <property type="match status" value="1"/>
</dbReference>